<reference evidence="1 2" key="1">
    <citation type="submission" date="2016-10" db="EMBL/GenBank/DDBJ databases">
        <title>Comparative genomics of Bacillus thuringiensis reveals a path to pathogens against multiple invertebrate hosts.</title>
        <authorList>
            <person name="Zheng J."/>
            <person name="Gao Q."/>
            <person name="Liu H."/>
            <person name="Peng D."/>
            <person name="Ruan L."/>
            <person name="Sun M."/>
        </authorList>
    </citation>
    <scope>NUCLEOTIDE SEQUENCE [LARGE SCALE GENOMIC DNA]</scope>
    <source>
        <strain evidence="1">BGSC 4BM1</strain>
    </source>
</reference>
<evidence type="ECO:0000313" key="1">
    <source>
        <dbReference type="EMBL" id="OTY16044.1"/>
    </source>
</evidence>
<name>A0A243ACN6_BACTU</name>
<gene>
    <name evidence="1" type="ORF">BK732_17350</name>
</gene>
<accession>A0A243ACN6</accession>
<dbReference type="Proteomes" id="UP000194860">
    <property type="component" value="Unassembled WGS sequence"/>
</dbReference>
<evidence type="ECO:0000313" key="2">
    <source>
        <dbReference type="Proteomes" id="UP000194860"/>
    </source>
</evidence>
<protein>
    <submittedName>
        <fullName evidence="1">Uncharacterized protein</fullName>
    </submittedName>
</protein>
<dbReference type="RefSeq" id="WP_088032863.1">
    <property type="nucleotide sequence ID" value="NZ_NFDG01000120.1"/>
</dbReference>
<sequence length="68" mass="8366">MFDKLKRLFKKDKENDLEDERYISVWKKFSFHNLIYEKIFYILIHVNGLLDRILLETKGRFAWKQGGE</sequence>
<dbReference type="AlphaFoldDB" id="A0A243ACN6"/>
<dbReference type="EMBL" id="NFDG01000120">
    <property type="protein sequence ID" value="OTY16044.1"/>
    <property type="molecule type" value="Genomic_DNA"/>
</dbReference>
<proteinExistence type="predicted"/>
<organism evidence="1 2">
    <name type="scientific">Bacillus thuringiensis serovar navarrensis</name>
    <dbReference type="NCBI Taxonomy" id="339658"/>
    <lineage>
        <taxon>Bacteria</taxon>
        <taxon>Bacillati</taxon>
        <taxon>Bacillota</taxon>
        <taxon>Bacilli</taxon>
        <taxon>Bacillales</taxon>
        <taxon>Bacillaceae</taxon>
        <taxon>Bacillus</taxon>
        <taxon>Bacillus cereus group</taxon>
    </lineage>
</organism>
<comment type="caution">
    <text evidence="1">The sequence shown here is derived from an EMBL/GenBank/DDBJ whole genome shotgun (WGS) entry which is preliminary data.</text>
</comment>